<sequence length="192" mass="22334">MEIKGVIIAGGESSRFGTPKAFATWKNQFFYQHMIRVLQSITTDIYILSKKDQINCYPSPVSVLVDDERFKGMGPLAGLYTAMDQLEAEWYVVLPIDMPLLHESILYKLTDHINPEMDAVVAKVCDDIQPLVAIYNRRVKRHIYEMLTNDNRAMYQLLKRLQVHYIPFTKKEEVFFKNINTTEELHTISKTE</sequence>
<evidence type="ECO:0000313" key="10">
    <source>
        <dbReference type="EMBL" id="MFC4387149.1"/>
    </source>
</evidence>
<comment type="caution">
    <text evidence="8">Lacks conserved residue(s) required for the propagation of feature annotation.</text>
</comment>
<evidence type="ECO:0000256" key="7">
    <source>
        <dbReference type="ARBA" id="ARBA00023150"/>
    </source>
</evidence>
<organism evidence="10 11">
    <name type="scientific">Gracilibacillus marinus</name>
    <dbReference type="NCBI Taxonomy" id="630535"/>
    <lineage>
        <taxon>Bacteria</taxon>
        <taxon>Bacillati</taxon>
        <taxon>Bacillota</taxon>
        <taxon>Bacilli</taxon>
        <taxon>Bacillales</taxon>
        <taxon>Bacillaceae</taxon>
        <taxon>Gracilibacillus</taxon>
    </lineage>
</organism>
<keyword evidence="2 8" id="KW-0808">Transferase</keyword>
<keyword evidence="11" id="KW-1185">Reference proteome</keyword>
<feature type="binding site" evidence="8">
    <location>
        <position position="97"/>
    </location>
    <ligand>
        <name>Mg(2+)</name>
        <dbReference type="ChEBI" id="CHEBI:18420"/>
    </ligand>
</feature>
<dbReference type="EC" id="2.7.7.77" evidence="8"/>
<comment type="similarity">
    <text evidence="8">Belongs to the MobA family.</text>
</comment>
<keyword evidence="10" id="KW-0548">Nucleotidyltransferase</keyword>
<dbReference type="Gene3D" id="3.90.550.10">
    <property type="entry name" value="Spore Coat Polysaccharide Biosynthesis Protein SpsA, Chain A"/>
    <property type="match status" value="1"/>
</dbReference>
<evidence type="ECO:0000256" key="3">
    <source>
        <dbReference type="ARBA" id="ARBA00022723"/>
    </source>
</evidence>
<keyword evidence="4 8" id="KW-0547">Nucleotide-binding</keyword>
<keyword evidence="7 8" id="KW-0501">Molybdenum cofactor biosynthesis</keyword>
<dbReference type="InterPro" id="IPR029044">
    <property type="entry name" value="Nucleotide-diphossugar_trans"/>
</dbReference>
<dbReference type="InterPro" id="IPR013482">
    <property type="entry name" value="Molybde_CF_guanTrfase"/>
</dbReference>
<evidence type="ECO:0000256" key="6">
    <source>
        <dbReference type="ARBA" id="ARBA00023134"/>
    </source>
</evidence>
<comment type="caution">
    <text evidence="10">The sequence shown here is derived from an EMBL/GenBank/DDBJ whole genome shotgun (WGS) entry which is preliminary data.</text>
</comment>
<evidence type="ECO:0000256" key="4">
    <source>
        <dbReference type="ARBA" id="ARBA00022741"/>
    </source>
</evidence>
<keyword evidence="6 8" id="KW-0342">GTP-binding</keyword>
<evidence type="ECO:0000256" key="2">
    <source>
        <dbReference type="ARBA" id="ARBA00022679"/>
    </source>
</evidence>
<keyword evidence="1 8" id="KW-0963">Cytoplasm</keyword>
<dbReference type="Proteomes" id="UP001595880">
    <property type="component" value="Unassembled WGS sequence"/>
</dbReference>
<dbReference type="Pfam" id="PF12804">
    <property type="entry name" value="NTP_transf_3"/>
    <property type="match status" value="1"/>
</dbReference>
<feature type="binding site" evidence="8">
    <location>
        <begin position="8"/>
        <end position="10"/>
    </location>
    <ligand>
        <name>GTP</name>
        <dbReference type="ChEBI" id="CHEBI:37565"/>
    </ligand>
</feature>
<dbReference type="PANTHER" id="PTHR19136:SF81">
    <property type="entry name" value="MOLYBDENUM COFACTOR GUANYLYLTRANSFERASE"/>
    <property type="match status" value="1"/>
</dbReference>
<keyword evidence="3 8" id="KW-0479">Metal-binding</keyword>
<dbReference type="EMBL" id="JBHSDV010000001">
    <property type="protein sequence ID" value="MFC4387149.1"/>
    <property type="molecule type" value="Genomic_DNA"/>
</dbReference>
<reference evidence="11" key="1">
    <citation type="journal article" date="2019" name="Int. J. Syst. Evol. Microbiol.">
        <title>The Global Catalogue of Microorganisms (GCM) 10K type strain sequencing project: providing services to taxonomists for standard genome sequencing and annotation.</title>
        <authorList>
            <consortium name="The Broad Institute Genomics Platform"/>
            <consortium name="The Broad Institute Genome Sequencing Center for Infectious Disease"/>
            <person name="Wu L."/>
            <person name="Ma J."/>
        </authorList>
    </citation>
    <scope>NUCLEOTIDE SEQUENCE [LARGE SCALE GENOMIC DNA]</scope>
    <source>
        <strain evidence="11">KACC 14058</strain>
    </source>
</reference>
<keyword evidence="5 8" id="KW-0460">Magnesium</keyword>
<evidence type="ECO:0000256" key="5">
    <source>
        <dbReference type="ARBA" id="ARBA00022842"/>
    </source>
</evidence>
<accession>A0ABV8VRQ5</accession>
<evidence type="ECO:0000256" key="8">
    <source>
        <dbReference type="HAMAP-Rule" id="MF_00316"/>
    </source>
</evidence>
<feature type="binding site" evidence="8">
    <location>
        <position position="66"/>
    </location>
    <ligand>
        <name>GTP</name>
        <dbReference type="ChEBI" id="CHEBI:37565"/>
    </ligand>
</feature>
<feature type="domain" description="MobA-like NTP transferase" evidence="9">
    <location>
        <begin position="5"/>
        <end position="161"/>
    </location>
</feature>
<dbReference type="CDD" id="cd02503">
    <property type="entry name" value="MobA"/>
    <property type="match status" value="1"/>
</dbReference>
<evidence type="ECO:0000259" key="9">
    <source>
        <dbReference type="Pfam" id="PF12804"/>
    </source>
</evidence>
<dbReference type="HAMAP" id="MF_00316">
    <property type="entry name" value="MobA"/>
    <property type="match status" value="1"/>
</dbReference>
<feature type="binding site" evidence="8">
    <location>
        <position position="97"/>
    </location>
    <ligand>
        <name>GTP</name>
        <dbReference type="ChEBI" id="CHEBI:37565"/>
    </ligand>
</feature>
<gene>
    <name evidence="8" type="primary">mobA</name>
    <name evidence="10" type="ORF">ACFOZ1_04930</name>
</gene>
<dbReference type="RefSeq" id="WP_390196566.1">
    <property type="nucleotide sequence ID" value="NZ_JBHSDV010000001.1"/>
</dbReference>
<protein>
    <recommendedName>
        <fullName evidence="8">Probable molybdenum cofactor guanylyltransferase</fullName>
        <shortName evidence="8">MoCo guanylyltransferase</shortName>
        <ecNumber evidence="8">2.7.7.77</ecNumber>
    </recommendedName>
    <alternativeName>
        <fullName evidence="8">GTP:molybdopterin guanylyltransferase</fullName>
    </alternativeName>
    <alternativeName>
        <fullName evidence="8">Mo-MPT guanylyltransferase</fullName>
    </alternativeName>
    <alternativeName>
        <fullName evidence="8">Molybdopterin guanylyltransferase</fullName>
    </alternativeName>
    <alternativeName>
        <fullName evidence="8">Molybdopterin-guanine dinucleotide synthase</fullName>
        <shortName evidence="8">MGD synthase</shortName>
    </alternativeName>
</protein>
<dbReference type="PANTHER" id="PTHR19136">
    <property type="entry name" value="MOLYBDENUM COFACTOR GUANYLYLTRANSFERASE"/>
    <property type="match status" value="1"/>
</dbReference>
<proteinExistence type="inferred from homology"/>
<comment type="function">
    <text evidence="8">Transfers a GMP moiety from GTP to Mo-molybdopterin (Mo-MPT) cofactor (Moco or molybdenum cofactor) to form Mo-molybdopterin guanine dinucleotide (Mo-MGD) cofactor.</text>
</comment>
<dbReference type="InterPro" id="IPR025877">
    <property type="entry name" value="MobA-like_NTP_Trfase"/>
</dbReference>
<comment type="cofactor">
    <cofactor evidence="8">
        <name>Mg(2+)</name>
        <dbReference type="ChEBI" id="CHEBI:18420"/>
    </cofactor>
</comment>
<evidence type="ECO:0000313" key="11">
    <source>
        <dbReference type="Proteomes" id="UP001595880"/>
    </source>
</evidence>
<dbReference type="GO" id="GO:0016779">
    <property type="term" value="F:nucleotidyltransferase activity"/>
    <property type="evidence" value="ECO:0007669"/>
    <property type="project" value="UniProtKB-KW"/>
</dbReference>
<name>A0ABV8VRQ5_9BACI</name>
<comment type="subcellular location">
    <subcellularLocation>
        <location evidence="8">Cytoplasm</location>
    </subcellularLocation>
</comment>
<dbReference type="SUPFAM" id="SSF53448">
    <property type="entry name" value="Nucleotide-diphospho-sugar transferases"/>
    <property type="match status" value="1"/>
</dbReference>
<comment type="domain">
    <text evidence="8">The N-terminal domain determines nucleotide recognition and specific binding, while the C-terminal domain determines the specific binding to the target protein.</text>
</comment>
<comment type="catalytic activity">
    <reaction evidence="8">
        <text>Mo-molybdopterin + GTP + H(+) = Mo-molybdopterin guanine dinucleotide + diphosphate</text>
        <dbReference type="Rhea" id="RHEA:34243"/>
        <dbReference type="ChEBI" id="CHEBI:15378"/>
        <dbReference type="ChEBI" id="CHEBI:33019"/>
        <dbReference type="ChEBI" id="CHEBI:37565"/>
        <dbReference type="ChEBI" id="CHEBI:71302"/>
        <dbReference type="ChEBI" id="CHEBI:71310"/>
        <dbReference type="EC" id="2.7.7.77"/>
    </reaction>
</comment>
<evidence type="ECO:0000256" key="1">
    <source>
        <dbReference type="ARBA" id="ARBA00022490"/>
    </source>
</evidence>
<feature type="binding site" evidence="8">
    <location>
        <position position="20"/>
    </location>
    <ligand>
        <name>GTP</name>
        <dbReference type="ChEBI" id="CHEBI:37565"/>
    </ligand>
</feature>